<organism evidence="2 3">
    <name type="scientific">Bradyrhizobium lablabi</name>
    <dbReference type="NCBI Taxonomy" id="722472"/>
    <lineage>
        <taxon>Bacteria</taxon>
        <taxon>Pseudomonadati</taxon>
        <taxon>Pseudomonadota</taxon>
        <taxon>Alphaproteobacteria</taxon>
        <taxon>Hyphomicrobiales</taxon>
        <taxon>Nitrobacteraceae</taxon>
        <taxon>Bradyrhizobium</taxon>
    </lineage>
</organism>
<reference evidence="2 3" key="1">
    <citation type="submission" date="2016-11" db="EMBL/GenBank/DDBJ databases">
        <authorList>
            <person name="Jaros S."/>
            <person name="Januszkiewicz K."/>
            <person name="Wedrychowicz H."/>
        </authorList>
    </citation>
    <scope>NUCLEOTIDE SEQUENCE [LARGE SCALE GENOMIC DNA]</scope>
    <source>
        <strain evidence="2 3">GAS499</strain>
    </source>
</reference>
<name>A0A1M6TR82_9BRAD</name>
<feature type="region of interest" description="Disordered" evidence="1">
    <location>
        <begin position="187"/>
        <end position="211"/>
    </location>
</feature>
<dbReference type="Proteomes" id="UP000189935">
    <property type="component" value="Chromosome I"/>
</dbReference>
<evidence type="ECO:0000256" key="1">
    <source>
        <dbReference type="SAM" id="MobiDB-lite"/>
    </source>
</evidence>
<dbReference type="EMBL" id="LT670844">
    <property type="protein sequence ID" value="SHK59481.1"/>
    <property type="molecule type" value="Genomic_DNA"/>
</dbReference>
<dbReference type="AlphaFoldDB" id="A0A1M6TR82"/>
<sequence>MVARQVGFRRAADAIAADLAKVPEVRAVALFGSLAQPLVREVPRFQPFRRHGIEILHECGDIDLAIAIDRLDNLSALNRARGRAVIDLHEQSGIGVAHHQVDIFLFGEGWADYLGRLCTFAQCPKGKVECLTPGCGRELFLKQHEGFVLEPGALAADRSVLLYERGSGFLRRASDLEATVISNSSLPRGCATNTSRRRGPSPAARHIADRG</sequence>
<proteinExistence type="predicted"/>
<gene>
    <name evidence="2" type="ORF">SAMN05444159_3671</name>
</gene>
<protein>
    <submittedName>
        <fullName evidence="2">Uncharacterized protein</fullName>
    </submittedName>
</protein>
<evidence type="ECO:0000313" key="2">
    <source>
        <dbReference type="EMBL" id="SHK59481.1"/>
    </source>
</evidence>
<accession>A0A1M6TR82</accession>
<evidence type="ECO:0000313" key="3">
    <source>
        <dbReference type="Proteomes" id="UP000189935"/>
    </source>
</evidence>